<sequence>MPEMSRDQDLTEEQVHAAFDELRLSMLDELHPRGSAAARRSLRHRRRATTLGAAVSIVGLTVGAVVIANPLARTPVAPPNAATSGATAPATPTTPDPNDPPFTKDLLPRKAWLVGSAASAHSPVDSANVVERAGTYRYEVTCRGTGTGTIRLDVSPGFYKLPDGVDASRQVACGVPPVTTSLDVTAPAGTNTINVYVAWDPGTTMQNDVNGYAWKMVNGATQLGEYFTPAN</sequence>
<keyword evidence="4" id="KW-1185">Reference proteome</keyword>
<feature type="compositionally biased region" description="Low complexity" evidence="1">
    <location>
        <begin position="79"/>
        <end position="91"/>
    </location>
</feature>
<evidence type="ECO:0000313" key="4">
    <source>
        <dbReference type="Proteomes" id="UP000199632"/>
    </source>
</evidence>
<evidence type="ECO:0000313" key="3">
    <source>
        <dbReference type="EMBL" id="SDZ50691.1"/>
    </source>
</evidence>
<reference evidence="4" key="1">
    <citation type="submission" date="2016-10" db="EMBL/GenBank/DDBJ databases">
        <authorList>
            <person name="Varghese N."/>
            <person name="Submissions S."/>
        </authorList>
    </citation>
    <scope>NUCLEOTIDE SEQUENCE [LARGE SCALE GENOMIC DNA]</scope>
    <source>
        <strain evidence="4">DSM 44718</strain>
    </source>
</reference>
<organism evidence="3 4">
    <name type="scientific">Asanoa ishikariensis</name>
    <dbReference type="NCBI Taxonomy" id="137265"/>
    <lineage>
        <taxon>Bacteria</taxon>
        <taxon>Bacillati</taxon>
        <taxon>Actinomycetota</taxon>
        <taxon>Actinomycetes</taxon>
        <taxon>Micromonosporales</taxon>
        <taxon>Micromonosporaceae</taxon>
        <taxon>Asanoa</taxon>
    </lineage>
</organism>
<name>A0A1H3TLJ9_9ACTN</name>
<keyword evidence="2" id="KW-0472">Membrane</keyword>
<dbReference type="Proteomes" id="UP000199632">
    <property type="component" value="Unassembled WGS sequence"/>
</dbReference>
<proteinExistence type="predicted"/>
<accession>A0A1H3TLJ9</accession>
<gene>
    <name evidence="3" type="ORF">SAMN05421684_5948</name>
</gene>
<keyword evidence="2" id="KW-0812">Transmembrane</keyword>
<evidence type="ECO:0000256" key="1">
    <source>
        <dbReference type="SAM" id="MobiDB-lite"/>
    </source>
</evidence>
<dbReference type="STRING" id="137265.SAMN05421684_5948"/>
<feature type="region of interest" description="Disordered" evidence="1">
    <location>
        <begin position="75"/>
        <end position="101"/>
    </location>
</feature>
<evidence type="ECO:0000256" key="2">
    <source>
        <dbReference type="SAM" id="Phobius"/>
    </source>
</evidence>
<dbReference type="EMBL" id="FNQB01000003">
    <property type="protein sequence ID" value="SDZ50691.1"/>
    <property type="molecule type" value="Genomic_DNA"/>
</dbReference>
<keyword evidence="2" id="KW-1133">Transmembrane helix</keyword>
<protein>
    <submittedName>
        <fullName evidence="3">Uncharacterized protein</fullName>
    </submittedName>
</protein>
<dbReference type="AlphaFoldDB" id="A0A1H3TLJ9"/>
<feature type="transmembrane region" description="Helical" evidence="2">
    <location>
        <begin position="48"/>
        <end position="68"/>
    </location>
</feature>